<name>A0ABN5I9W2_9ACTN</name>
<keyword evidence="2" id="KW-1185">Reference proteome</keyword>
<dbReference type="Proteomes" id="UP000238413">
    <property type="component" value="Chromosome"/>
</dbReference>
<accession>A0ABN5I9W2</accession>
<sequence>MTVDLPIPVVVTRHQCPFCRITRAKRPAMVAHIGRCWRNPAARSCKTCRHFEPPEDGPYPEHPGWPESCTQERDLAAGLHTNCPSWQPAA</sequence>
<reference evidence="1 2" key="1">
    <citation type="submission" date="2018-02" db="EMBL/GenBank/DDBJ databases">
        <title>Complete genome sequence of Streptomyces dengpaensis, the producer of angucyclines.</title>
        <authorList>
            <person name="Yumei L."/>
        </authorList>
    </citation>
    <scope>NUCLEOTIDE SEQUENCE [LARGE SCALE GENOMIC DNA]</scope>
    <source>
        <strain evidence="1 2">XZHG99</strain>
    </source>
</reference>
<evidence type="ECO:0000313" key="1">
    <source>
        <dbReference type="EMBL" id="AVH59956.1"/>
    </source>
</evidence>
<proteinExistence type="predicted"/>
<gene>
    <name evidence="1" type="ORF">C4B68_33945</name>
</gene>
<evidence type="ECO:0000313" key="2">
    <source>
        <dbReference type="Proteomes" id="UP000238413"/>
    </source>
</evidence>
<dbReference type="RefSeq" id="WP_099500336.1">
    <property type="nucleotide sequence ID" value="NZ_CP026652.1"/>
</dbReference>
<dbReference type="EMBL" id="CP026652">
    <property type="protein sequence ID" value="AVH59956.1"/>
    <property type="molecule type" value="Genomic_DNA"/>
</dbReference>
<evidence type="ECO:0008006" key="3">
    <source>
        <dbReference type="Google" id="ProtNLM"/>
    </source>
</evidence>
<organism evidence="1 2">
    <name type="scientific">Streptomyces dengpaensis</name>
    <dbReference type="NCBI Taxonomy" id="2049881"/>
    <lineage>
        <taxon>Bacteria</taxon>
        <taxon>Bacillati</taxon>
        <taxon>Actinomycetota</taxon>
        <taxon>Actinomycetes</taxon>
        <taxon>Kitasatosporales</taxon>
        <taxon>Streptomycetaceae</taxon>
        <taxon>Streptomyces</taxon>
    </lineage>
</organism>
<protein>
    <recommendedName>
        <fullName evidence="3">PRL2-8</fullName>
    </recommendedName>
</protein>